<protein>
    <submittedName>
        <fullName evidence="8">MFS transporter, DHA2 family, multidrug resistance protein</fullName>
    </submittedName>
</protein>
<evidence type="ECO:0000313" key="8">
    <source>
        <dbReference type="EMBL" id="SHM50534.1"/>
    </source>
</evidence>
<feature type="transmembrane region" description="Helical" evidence="6">
    <location>
        <begin position="44"/>
        <end position="68"/>
    </location>
</feature>
<feature type="transmembrane region" description="Helical" evidence="6">
    <location>
        <begin position="333"/>
        <end position="353"/>
    </location>
</feature>
<dbReference type="SUPFAM" id="SSF103473">
    <property type="entry name" value="MFS general substrate transporter"/>
    <property type="match status" value="1"/>
</dbReference>
<keyword evidence="5 6" id="KW-0472">Membrane</keyword>
<dbReference type="CDD" id="cd17321">
    <property type="entry name" value="MFS_MMR_MDR_like"/>
    <property type="match status" value="1"/>
</dbReference>
<feature type="transmembrane region" description="Helical" evidence="6">
    <location>
        <begin position="80"/>
        <end position="106"/>
    </location>
</feature>
<sequence>MEEKQTYRSGNLIILGIVLSIITYWLFAQAFLNIGPQVQETYAGASAGVINLSISLTSLITGIFMVAAGSFSDKLGKVKITYIGIILSIIGSLLIIITSMPSLLIIGRIVQGFSAAMLMPATISIINTLFTGDKRRSALSYWSIGAFGGTGFASLFAGTVATFINWQWIFIISIILSVIALYLLKDLKEVRTSVKDTSRFDYVGLLIFIIVMSALSIFITQGEELGWTSGISITLVLVTIIGSITFYLVERRINQPFIDFSIFSNKAYIGTVTANFLMNTTVGSIALFNIYTQQELGLTPFMSGLMTLPYVVLILFTIRVGEKSIKKYGAKRAIVVSPLILGVGVLLLALTFLGDTAYLISALAGFALFGIGIGFFATPALDTAVSTTPPEKVGVASAIFKMASTLGAAFGLAIIISLYTALGSVMAMSTAALLAFGLNVLAIVVAFLCAKFVIPDRAVE</sequence>
<proteinExistence type="predicted"/>
<feature type="transmembrane region" description="Helical" evidence="6">
    <location>
        <begin position="139"/>
        <end position="160"/>
    </location>
</feature>
<feature type="transmembrane region" description="Helical" evidence="6">
    <location>
        <begin position="12"/>
        <end position="32"/>
    </location>
</feature>
<dbReference type="InterPro" id="IPR020846">
    <property type="entry name" value="MFS_dom"/>
</dbReference>
<evidence type="ECO:0000256" key="6">
    <source>
        <dbReference type="SAM" id="Phobius"/>
    </source>
</evidence>
<feature type="transmembrane region" description="Helical" evidence="6">
    <location>
        <begin position="166"/>
        <end position="184"/>
    </location>
</feature>
<dbReference type="STRING" id="1123231.SAMN02745189_02284"/>
<gene>
    <name evidence="8" type="ORF">SAMN02745189_02284</name>
</gene>
<feature type="transmembrane region" description="Helical" evidence="6">
    <location>
        <begin position="431"/>
        <end position="454"/>
    </location>
</feature>
<dbReference type="Gene3D" id="1.20.1720.10">
    <property type="entry name" value="Multidrug resistance protein D"/>
    <property type="match status" value="1"/>
</dbReference>
<accession>A0A1M7JC21</accession>
<evidence type="ECO:0000313" key="9">
    <source>
        <dbReference type="Proteomes" id="UP000184206"/>
    </source>
</evidence>
<feature type="transmembrane region" description="Helical" evidence="6">
    <location>
        <begin position="112"/>
        <end position="132"/>
    </location>
</feature>
<feature type="domain" description="Major facilitator superfamily (MFS) profile" evidence="7">
    <location>
        <begin position="9"/>
        <end position="458"/>
    </location>
</feature>
<dbReference type="InterPro" id="IPR011701">
    <property type="entry name" value="MFS"/>
</dbReference>
<feature type="transmembrane region" description="Helical" evidence="6">
    <location>
        <begin position="225"/>
        <end position="248"/>
    </location>
</feature>
<keyword evidence="9" id="KW-1185">Reference proteome</keyword>
<dbReference type="PROSITE" id="PS50850">
    <property type="entry name" value="MFS"/>
    <property type="match status" value="1"/>
</dbReference>
<dbReference type="Proteomes" id="UP000184206">
    <property type="component" value="Unassembled WGS sequence"/>
</dbReference>
<name>A0A1M7JC21_9BACL</name>
<evidence type="ECO:0000256" key="3">
    <source>
        <dbReference type="ARBA" id="ARBA00022692"/>
    </source>
</evidence>
<evidence type="ECO:0000256" key="1">
    <source>
        <dbReference type="ARBA" id="ARBA00004651"/>
    </source>
</evidence>
<dbReference type="RefSeq" id="WP_072710701.1">
    <property type="nucleotide sequence ID" value="NZ_FRCF01000012.1"/>
</dbReference>
<dbReference type="Pfam" id="PF07690">
    <property type="entry name" value="MFS_1"/>
    <property type="match status" value="1"/>
</dbReference>
<keyword evidence="3 6" id="KW-0812">Transmembrane</keyword>
<keyword evidence="4 6" id="KW-1133">Transmembrane helix</keyword>
<evidence type="ECO:0000256" key="2">
    <source>
        <dbReference type="ARBA" id="ARBA00022448"/>
    </source>
</evidence>
<evidence type="ECO:0000259" key="7">
    <source>
        <dbReference type="PROSITE" id="PS50850"/>
    </source>
</evidence>
<organism evidence="8 9">
    <name type="scientific">Lacicoccus alkaliphilus DSM 16010</name>
    <dbReference type="NCBI Taxonomy" id="1123231"/>
    <lineage>
        <taxon>Bacteria</taxon>
        <taxon>Bacillati</taxon>
        <taxon>Bacillota</taxon>
        <taxon>Bacilli</taxon>
        <taxon>Bacillales</taxon>
        <taxon>Salinicoccaceae</taxon>
        <taxon>Lacicoccus</taxon>
    </lineage>
</organism>
<dbReference type="OrthoDB" id="2412976at2"/>
<keyword evidence="2" id="KW-0813">Transport</keyword>
<dbReference type="AlphaFoldDB" id="A0A1M7JC21"/>
<dbReference type="Gene3D" id="1.20.1250.20">
    <property type="entry name" value="MFS general substrate transporter like domains"/>
    <property type="match status" value="1"/>
</dbReference>
<dbReference type="PANTHER" id="PTHR42718">
    <property type="entry name" value="MAJOR FACILITATOR SUPERFAMILY MULTIDRUG TRANSPORTER MFSC"/>
    <property type="match status" value="1"/>
</dbReference>
<reference evidence="8 9" key="1">
    <citation type="submission" date="2016-11" db="EMBL/GenBank/DDBJ databases">
        <authorList>
            <person name="Jaros S."/>
            <person name="Januszkiewicz K."/>
            <person name="Wedrychowicz H."/>
        </authorList>
    </citation>
    <scope>NUCLEOTIDE SEQUENCE [LARGE SCALE GENOMIC DNA]</scope>
    <source>
        <strain evidence="8 9">DSM 16010</strain>
    </source>
</reference>
<evidence type="ECO:0000256" key="4">
    <source>
        <dbReference type="ARBA" id="ARBA00022989"/>
    </source>
</evidence>
<comment type="subcellular location">
    <subcellularLocation>
        <location evidence="1">Cell membrane</location>
        <topology evidence="1">Multi-pass membrane protein</topology>
    </subcellularLocation>
</comment>
<dbReference type="EMBL" id="FRCF01000012">
    <property type="protein sequence ID" value="SHM50534.1"/>
    <property type="molecule type" value="Genomic_DNA"/>
</dbReference>
<feature type="transmembrane region" description="Helical" evidence="6">
    <location>
        <begin position="200"/>
        <end position="219"/>
    </location>
</feature>
<feature type="transmembrane region" description="Helical" evidence="6">
    <location>
        <begin position="268"/>
        <end position="291"/>
    </location>
</feature>
<dbReference type="GO" id="GO:0005886">
    <property type="term" value="C:plasma membrane"/>
    <property type="evidence" value="ECO:0007669"/>
    <property type="project" value="UniProtKB-SubCell"/>
</dbReference>
<dbReference type="GO" id="GO:0022857">
    <property type="term" value="F:transmembrane transporter activity"/>
    <property type="evidence" value="ECO:0007669"/>
    <property type="project" value="InterPro"/>
</dbReference>
<feature type="transmembrane region" description="Helical" evidence="6">
    <location>
        <begin position="393"/>
        <end position="419"/>
    </location>
</feature>
<feature type="transmembrane region" description="Helical" evidence="6">
    <location>
        <begin position="297"/>
        <end position="321"/>
    </location>
</feature>
<feature type="transmembrane region" description="Helical" evidence="6">
    <location>
        <begin position="359"/>
        <end position="381"/>
    </location>
</feature>
<dbReference type="InterPro" id="IPR036259">
    <property type="entry name" value="MFS_trans_sf"/>
</dbReference>
<evidence type="ECO:0000256" key="5">
    <source>
        <dbReference type="ARBA" id="ARBA00023136"/>
    </source>
</evidence>
<dbReference type="PANTHER" id="PTHR42718:SF9">
    <property type="entry name" value="MAJOR FACILITATOR SUPERFAMILY MULTIDRUG TRANSPORTER MFSC"/>
    <property type="match status" value="1"/>
</dbReference>